<organism evidence="1 2">
    <name type="scientific">Halteria grandinella</name>
    <dbReference type="NCBI Taxonomy" id="5974"/>
    <lineage>
        <taxon>Eukaryota</taxon>
        <taxon>Sar</taxon>
        <taxon>Alveolata</taxon>
        <taxon>Ciliophora</taxon>
        <taxon>Intramacronucleata</taxon>
        <taxon>Spirotrichea</taxon>
        <taxon>Stichotrichia</taxon>
        <taxon>Sporadotrichida</taxon>
        <taxon>Halteriidae</taxon>
        <taxon>Halteria</taxon>
    </lineage>
</organism>
<sequence length="155" mass="17310">MLTFQANSVAHVVVLILEPIYSGVCARCAFLTQMKSTSYSQLALATTTLQGEWSGLKLLMFGLQNAQSKFELLSPENPSSFLAFTSGNLLIRVPRITFTEGSPLQTELLWENFNLSIGPTNWCVISFASEASKIMRRRFYQSLIQSDCRQPSFSP</sequence>
<dbReference type="EMBL" id="RRYP01006651">
    <property type="protein sequence ID" value="TNV81045.1"/>
    <property type="molecule type" value="Genomic_DNA"/>
</dbReference>
<protein>
    <submittedName>
        <fullName evidence="1">Uncharacterized protein</fullName>
    </submittedName>
</protein>
<gene>
    <name evidence="1" type="ORF">FGO68_gene9831</name>
</gene>
<comment type="caution">
    <text evidence="1">The sequence shown here is derived from an EMBL/GenBank/DDBJ whole genome shotgun (WGS) entry which is preliminary data.</text>
</comment>
<reference evidence="1" key="1">
    <citation type="submission" date="2019-06" db="EMBL/GenBank/DDBJ databases">
        <authorList>
            <person name="Zheng W."/>
        </authorList>
    </citation>
    <scope>NUCLEOTIDE SEQUENCE</scope>
    <source>
        <strain evidence="1">QDHG01</strain>
    </source>
</reference>
<evidence type="ECO:0000313" key="2">
    <source>
        <dbReference type="Proteomes" id="UP000785679"/>
    </source>
</evidence>
<name>A0A8J8NVA0_HALGN</name>
<proteinExistence type="predicted"/>
<accession>A0A8J8NVA0</accession>
<keyword evidence="2" id="KW-1185">Reference proteome</keyword>
<evidence type="ECO:0000313" key="1">
    <source>
        <dbReference type="EMBL" id="TNV81045.1"/>
    </source>
</evidence>
<dbReference type="Proteomes" id="UP000785679">
    <property type="component" value="Unassembled WGS sequence"/>
</dbReference>
<dbReference type="AlphaFoldDB" id="A0A8J8NVA0"/>